<dbReference type="InterPro" id="IPR048950">
    <property type="entry name" value="Ppx_GppA_C"/>
</dbReference>
<dbReference type="EMBL" id="AP021853">
    <property type="protein sequence ID" value="BBO00138.1"/>
    <property type="molecule type" value="Genomic_DNA"/>
</dbReference>
<dbReference type="PANTHER" id="PTHR30005">
    <property type="entry name" value="EXOPOLYPHOSPHATASE"/>
    <property type="match status" value="1"/>
</dbReference>
<evidence type="ECO:0000259" key="2">
    <source>
        <dbReference type="Pfam" id="PF02541"/>
    </source>
</evidence>
<keyword evidence="6" id="KW-1185">Reference proteome</keyword>
<dbReference type="Gene3D" id="1.10.3210.10">
    <property type="entry name" value="Hypothetical protein af1432"/>
    <property type="match status" value="1"/>
</dbReference>
<evidence type="ECO:0000313" key="6">
    <source>
        <dbReference type="Proteomes" id="UP000285882"/>
    </source>
</evidence>
<reference evidence="5 6" key="1">
    <citation type="submission" date="2018-01" db="EMBL/GenBank/DDBJ databases">
        <title>Complete genome sequencing of Sporolactobacillus terrae DLG3.</title>
        <authorList>
            <person name="Nam Y.-D."/>
            <person name="Kang J."/>
            <person name="Chung W.-H."/>
        </authorList>
    </citation>
    <scope>NUCLEOTIDE SEQUENCE [LARGE SCALE GENOMIC DNA]</scope>
    <source>
        <strain evidence="5 6">DLG3</strain>
    </source>
</reference>
<feature type="domain" description="Ppx/GppA phosphatase N-terminal" evidence="2">
    <location>
        <begin position="32"/>
        <end position="305"/>
    </location>
</feature>
<dbReference type="SUPFAM" id="SSF53067">
    <property type="entry name" value="Actin-like ATPase domain"/>
    <property type="match status" value="2"/>
</dbReference>
<name>A0A410DC00_9BACL</name>
<dbReference type="EMBL" id="CP025688">
    <property type="protein sequence ID" value="QAA23628.1"/>
    <property type="molecule type" value="Genomic_DNA"/>
</dbReference>
<dbReference type="SUPFAM" id="SSF109604">
    <property type="entry name" value="HD-domain/PDEase-like"/>
    <property type="match status" value="1"/>
</dbReference>
<comment type="similarity">
    <text evidence="1">Belongs to the GppA/Ppx family.</text>
</comment>
<feature type="domain" description="Ppx/GppA phosphatase C-terminal" evidence="3">
    <location>
        <begin position="318"/>
        <end position="470"/>
    </location>
</feature>
<dbReference type="STRING" id="1449983.GCA_000647835_01183"/>
<protein>
    <submittedName>
        <fullName evidence="4">Exopolyphosphatase</fullName>
    </submittedName>
    <submittedName>
        <fullName evidence="5">Ppx/GppA family phosphatase</fullName>
    </submittedName>
</protein>
<dbReference type="Proteomes" id="UP000326951">
    <property type="component" value="Chromosome"/>
</dbReference>
<dbReference type="PANTHER" id="PTHR30005:SF0">
    <property type="entry name" value="RETROGRADE REGULATION PROTEIN 2"/>
    <property type="match status" value="1"/>
</dbReference>
<evidence type="ECO:0000256" key="1">
    <source>
        <dbReference type="ARBA" id="ARBA00007125"/>
    </source>
</evidence>
<dbReference type="Gene3D" id="3.30.420.40">
    <property type="match status" value="1"/>
</dbReference>
<evidence type="ECO:0000259" key="3">
    <source>
        <dbReference type="Pfam" id="PF21447"/>
    </source>
</evidence>
<proteinExistence type="inferred from homology"/>
<organism evidence="4 7">
    <name type="scientific">Sporolactobacillus terrae</name>
    <dbReference type="NCBI Taxonomy" id="269673"/>
    <lineage>
        <taxon>Bacteria</taxon>
        <taxon>Bacillati</taxon>
        <taxon>Bacillota</taxon>
        <taxon>Bacilli</taxon>
        <taxon>Bacillales</taxon>
        <taxon>Sporolactobacillaceae</taxon>
        <taxon>Sporolactobacillus</taxon>
    </lineage>
</organism>
<evidence type="ECO:0000313" key="4">
    <source>
        <dbReference type="EMBL" id="BBO00138.1"/>
    </source>
</evidence>
<dbReference type="InterPro" id="IPR043129">
    <property type="entry name" value="ATPase_NBD"/>
</dbReference>
<sequence length="512" mass="58444">MDISQKHAMIDIGSNSIRLVIVGIDRDFFSKEMMNFKAVARLSNYIDEQERLSEQGISVLLSVLRRFQFIIERESDVQLVDAFATAAMRKAKNRETVFQQVREETGLSIRLLPGLQEAFYGYLAVINSTYVEDGITIDIGGGSTEVTMFRNRHLIHSHSFAFGAVTLYQSFYKNGGADAGDRLETYIKNKFSEVDWLSGNRLPIIGIGGTARNLARIDQIREHYPMVGLHQYTMPRERLNRLTNLLAEMSIEERETMDGLSKDRSDIILPAAAVINTLVKMNEGESFMLSSEGLREGVFYEWVLKQRRQARIPYVLNESLRQLRRDFNLDSDHTAYVKKLAFQILMGIMDFMKGTASEKRIAWVLSHSADLAYLGEFINNESSSAQTFYLLTNMNINGISHHDRLAVALVASFKNRSRLTDYAKPFQKLVTKDELKLYEVLGAVLRLAHDFDRTKLHVVDRLSVKMTKKKLRIIAYYHGDAYFEAQAAQRHKKHLERALKASLAINFVDGAE</sequence>
<dbReference type="Gene3D" id="3.30.420.150">
    <property type="entry name" value="Exopolyphosphatase. Domain 2"/>
    <property type="match status" value="1"/>
</dbReference>
<dbReference type="Pfam" id="PF21447">
    <property type="entry name" value="Ppx-GppA_III"/>
    <property type="match status" value="1"/>
</dbReference>
<dbReference type="InterPro" id="IPR003695">
    <property type="entry name" value="Ppx_GppA_N"/>
</dbReference>
<dbReference type="InterPro" id="IPR050273">
    <property type="entry name" value="GppA/Ppx_hydrolase"/>
</dbReference>
<evidence type="ECO:0000313" key="5">
    <source>
        <dbReference type="EMBL" id="QAA23628.1"/>
    </source>
</evidence>
<dbReference type="Proteomes" id="UP000285882">
    <property type="component" value="Chromosome"/>
</dbReference>
<dbReference type="Pfam" id="PF02541">
    <property type="entry name" value="Ppx-GppA"/>
    <property type="match status" value="1"/>
</dbReference>
<gene>
    <name evidence="5" type="ORF">C0674_14100</name>
    <name evidence="4" type="ORF">St703_28420</name>
</gene>
<dbReference type="RefSeq" id="WP_028978030.1">
    <property type="nucleotide sequence ID" value="NZ_AP021853.1"/>
</dbReference>
<reference evidence="4 7" key="2">
    <citation type="submission" date="2019-09" db="EMBL/GenBank/DDBJ databases">
        <title>Complete genome sequence of Sporolactobacillus terrae 70-3.</title>
        <authorList>
            <person name="Tanaka N."/>
            <person name="Shiwa Y."/>
            <person name="Fujita N."/>
            <person name="Tanasupawat S."/>
        </authorList>
    </citation>
    <scope>NUCLEOTIDE SEQUENCE [LARGE SCALE GENOMIC DNA]</scope>
    <source>
        <strain evidence="4 7">70-3</strain>
    </source>
</reference>
<evidence type="ECO:0000313" key="7">
    <source>
        <dbReference type="Proteomes" id="UP000326951"/>
    </source>
</evidence>
<dbReference type="AlphaFoldDB" id="A0A410DC00"/>
<dbReference type="GO" id="GO:0006357">
    <property type="term" value="P:regulation of transcription by RNA polymerase II"/>
    <property type="evidence" value="ECO:0007669"/>
    <property type="project" value="TreeGrafter"/>
</dbReference>
<dbReference type="CDD" id="cd24052">
    <property type="entry name" value="ASKHA_NBD_HpPPX-GppA-like"/>
    <property type="match status" value="1"/>
</dbReference>
<accession>A0A410DC00</accession>